<comment type="caution">
    <text evidence="3">The sequence shown here is derived from an EMBL/GenBank/DDBJ whole genome shotgun (WGS) entry which is preliminary data.</text>
</comment>
<protein>
    <submittedName>
        <fullName evidence="3">PEP-CTERM motif protein</fullName>
    </submittedName>
</protein>
<evidence type="ECO:0000259" key="2">
    <source>
        <dbReference type="Pfam" id="PF07589"/>
    </source>
</evidence>
<sequence length="252" mass="27512" precursor="true">MKRNPVMKKLAFTLLGALLAFATTVAQAIPLSDLFNGDTLQVEDKLFSDWRLNGFVDPLDAPPIDLDLIEVTGISGDPLNPGLNFAIGGGGLQAGGASFEDYLELWFEFKLTVLDPGMRIKDNELNFFNGWFASADSFLLINETVCTSANCVPTNPDMLAYKEVLVDLFPGQPDIIVEQDIQNFLPQQAIWVAKFIAVETYDGSPAGITNFQQFFSQEVVSVPEPDTWAMIALGLIGAGFARRRLGCPVKVA</sequence>
<dbReference type="EMBL" id="JEMX01000059">
    <property type="protein sequence ID" value="EXI79183.1"/>
    <property type="molecule type" value="Genomic_DNA"/>
</dbReference>
<accession>A0A011N982</accession>
<dbReference type="Pfam" id="PF07589">
    <property type="entry name" value="PEP-CTERM"/>
    <property type="match status" value="1"/>
</dbReference>
<evidence type="ECO:0000313" key="3">
    <source>
        <dbReference type="EMBL" id="EXI79183.1"/>
    </source>
</evidence>
<name>A0A011N982_9PROT</name>
<evidence type="ECO:0000256" key="1">
    <source>
        <dbReference type="SAM" id="SignalP"/>
    </source>
</evidence>
<organism evidence="3 4">
    <name type="scientific">Candidatus Accumulibacter appositus</name>
    <dbReference type="NCBI Taxonomy" id="1454003"/>
    <lineage>
        <taxon>Bacteria</taxon>
        <taxon>Pseudomonadati</taxon>
        <taxon>Pseudomonadota</taxon>
        <taxon>Betaproteobacteria</taxon>
        <taxon>Candidatus Accumulibacter</taxon>
    </lineage>
</organism>
<feature type="domain" description="Ice-binding protein C-terminal" evidence="2">
    <location>
        <begin position="221"/>
        <end position="243"/>
    </location>
</feature>
<feature type="chain" id="PRO_5001462253" evidence="1">
    <location>
        <begin position="29"/>
        <end position="252"/>
    </location>
</feature>
<dbReference type="NCBIfam" id="TIGR02595">
    <property type="entry name" value="PEP_CTERM"/>
    <property type="match status" value="1"/>
</dbReference>
<dbReference type="InterPro" id="IPR013424">
    <property type="entry name" value="Ice-binding_C"/>
</dbReference>
<reference evidence="3 4" key="1">
    <citation type="submission" date="2014-02" db="EMBL/GenBank/DDBJ databases">
        <title>Expanding our view of genomic diversity in Candidatus Accumulibacter clades.</title>
        <authorList>
            <person name="Skennerton C.T."/>
            <person name="Barr J.J."/>
            <person name="Slater F.R."/>
            <person name="Bond P.L."/>
            <person name="Tyson G.W."/>
        </authorList>
    </citation>
    <scope>NUCLEOTIDE SEQUENCE [LARGE SCALE GENOMIC DNA]</scope>
    <source>
        <strain evidence="4">BA-92</strain>
    </source>
</reference>
<dbReference type="AlphaFoldDB" id="A0A011N982"/>
<dbReference type="PATRIC" id="fig|1454003.3.peg.2508"/>
<gene>
    <name evidence="3" type="ORF">AW10_02457</name>
</gene>
<dbReference type="Proteomes" id="UP000021816">
    <property type="component" value="Unassembled WGS sequence"/>
</dbReference>
<keyword evidence="1" id="KW-0732">Signal</keyword>
<proteinExistence type="predicted"/>
<feature type="signal peptide" evidence="1">
    <location>
        <begin position="1"/>
        <end position="28"/>
    </location>
</feature>
<evidence type="ECO:0000313" key="4">
    <source>
        <dbReference type="Proteomes" id="UP000021816"/>
    </source>
</evidence>